<evidence type="ECO:0000313" key="12">
    <source>
        <dbReference type="EMBL" id="SNB68392.1"/>
    </source>
</evidence>
<dbReference type="InterPro" id="IPR058624">
    <property type="entry name" value="MdtA-like_HH"/>
</dbReference>
<evidence type="ECO:0000256" key="6">
    <source>
        <dbReference type="ARBA" id="ARBA00023136"/>
    </source>
</evidence>
<evidence type="ECO:0000256" key="3">
    <source>
        <dbReference type="ARBA" id="ARBA00022448"/>
    </source>
</evidence>
<evidence type="ECO:0000256" key="4">
    <source>
        <dbReference type="ARBA" id="ARBA00022475"/>
    </source>
</evidence>
<keyword evidence="3" id="KW-0813">Transport</keyword>
<dbReference type="InterPro" id="IPR058626">
    <property type="entry name" value="MdtA-like_b-barrel"/>
</dbReference>
<dbReference type="PANTHER" id="PTHR30469:SF12">
    <property type="entry name" value="MULTIDRUG RESISTANCE PROTEIN MDTA"/>
    <property type="match status" value="1"/>
</dbReference>
<organism evidence="12 13">
    <name type="scientific">Arboricoccus pini</name>
    <dbReference type="NCBI Taxonomy" id="1963835"/>
    <lineage>
        <taxon>Bacteria</taxon>
        <taxon>Pseudomonadati</taxon>
        <taxon>Pseudomonadota</taxon>
        <taxon>Alphaproteobacteria</taxon>
        <taxon>Geminicoccales</taxon>
        <taxon>Geminicoccaceae</taxon>
        <taxon>Arboricoccus</taxon>
    </lineage>
</organism>
<evidence type="ECO:0000259" key="11">
    <source>
        <dbReference type="Pfam" id="PF25967"/>
    </source>
</evidence>
<feature type="domain" description="Multidrug resistance protein MdtA-like beta-barrel" evidence="10">
    <location>
        <begin position="215"/>
        <end position="299"/>
    </location>
</feature>
<name>A0A212R8A8_9PROT</name>
<dbReference type="Gene3D" id="2.40.50.100">
    <property type="match status" value="1"/>
</dbReference>
<gene>
    <name evidence="12" type="ORF">SAMN07250955_106183</name>
</gene>
<dbReference type="Pfam" id="PF25917">
    <property type="entry name" value="BSH_RND"/>
    <property type="match status" value="1"/>
</dbReference>
<dbReference type="NCBIfam" id="TIGR01730">
    <property type="entry name" value="RND_mfp"/>
    <property type="match status" value="1"/>
</dbReference>
<comment type="subcellular location">
    <subcellularLocation>
        <location evidence="1">Cell membrane</location>
    </subcellularLocation>
</comment>
<dbReference type="InterPro" id="IPR058627">
    <property type="entry name" value="MdtA-like_C"/>
</dbReference>
<evidence type="ECO:0000259" key="8">
    <source>
        <dbReference type="Pfam" id="PF25876"/>
    </source>
</evidence>
<sequence length="395" mass="42423">MRKRWILISLLVVVLAGAGWYFWRRHETAGQHDAQATSSTIVPVLTARVQQANVPVYLEGVGTVQAYQSVLVQPQIDGRLLELRFREGQDIKKGDLLALIDPALYQAQLDEAIGKMGQDYAQLANARLDAARYQRLAKTDYATKQEADTAAAQVRQYTALVQSDQAAIDSARTSLGYTRITSPIDGRTGIRKVDVGNIVRASDTTGIVTITQLRPISVLFTLPETQLSSLGNAMAAGVPLAAQAFRSGADEPLDRGSLEVVDNEVDTTTGTIKLKATFPNAELQLWPGQFVNVRLQIDTRKDALTIPAAAVQQGPDGTFAYVVERQGDTATVARLKSIQVAQEDEKRAVVTSGLSAEDEVITTGFVRLTDGEAVRIDRSTAGDAGAAGSRAASGS</sequence>
<dbReference type="Pfam" id="PF25944">
    <property type="entry name" value="Beta-barrel_RND"/>
    <property type="match status" value="1"/>
</dbReference>
<keyword evidence="5" id="KW-0997">Cell inner membrane</keyword>
<proteinExistence type="inferred from homology"/>
<dbReference type="InterPro" id="IPR058625">
    <property type="entry name" value="MdtA-like_BSH"/>
</dbReference>
<dbReference type="InterPro" id="IPR006143">
    <property type="entry name" value="RND_pump_MFP"/>
</dbReference>
<feature type="transmembrane region" description="Helical" evidence="7">
    <location>
        <begin position="5"/>
        <end position="23"/>
    </location>
</feature>
<dbReference type="Pfam" id="PF25967">
    <property type="entry name" value="RND-MFP_C"/>
    <property type="match status" value="1"/>
</dbReference>
<dbReference type="AlphaFoldDB" id="A0A212R8A8"/>
<dbReference type="SUPFAM" id="SSF111369">
    <property type="entry name" value="HlyD-like secretion proteins"/>
    <property type="match status" value="1"/>
</dbReference>
<dbReference type="Proteomes" id="UP000197065">
    <property type="component" value="Unassembled WGS sequence"/>
</dbReference>
<feature type="domain" description="Multidrug resistance protein MdtA-like alpha-helical hairpin" evidence="8">
    <location>
        <begin position="108"/>
        <end position="178"/>
    </location>
</feature>
<dbReference type="GO" id="GO:1990281">
    <property type="term" value="C:efflux pump complex"/>
    <property type="evidence" value="ECO:0007669"/>
    <property type="project" value="TreeGrafter"/>
</dbReference>
<keyword evidence="4" id="KW-1003">Cell membrane</keyword>
<feature type="domain" description="Multidrug resistance protein MdtA-like C-terminal permuted SH3" evidence="11">
    <location>
        <begin position="302"/>
        <end position="365"/>
    </location>
</feature>
<evidence type="ECO:0000259" key="10">
    <source>
        <dbReference type="Pfam" id="PF25944"/>
    </source>
</evidence>
<keyword evidence="6 7" id="KW-0472">Membrane</keyword>
<evidence type="ECO:0000256" key="7">
    <source>
        <dbReference type="SAM" id="Phobius"/>
    </source>
</evidence>
<dbReference type="Gene3D" id="1.10.287.470">
    <property type="entry name" value="Helix hairpin bin"/>
    <property type="match status" value="1"/>
</dbReference>
<dbReference type="Gene3D" id="2.40.420.20">
    <property type="match status" value="1"/>
</dbReference>
<feature type="domain" description="Multidrug resistance protein MdtA-like barrel-sandwich hybrid" evidence="9">
    <location>
        <begin position="70"/>
        <end position="211"/>
    </location>
</feature>
<keyword evidence="7" id="KW-1133">Transmembrane helix</keyword>
<accession>A0A212R8A8</accession>
<dbReference type="EMBL" id="FYEH01000006">
    <property type="protein sequence ID" value="SNB68392.1"/>
    <property type="molecule type" value="Genomic_DNA"/>
</dbReference>
<dbReference type="RefSeq" id="WP_165769548.1">
    <property type="nucleotide sequence ID" value="NZ_FYEH01000006.1"/>
</dbReference>
<reference evidence="12 13" key="1">
    <citation type="submission" date="2017-06" db="EMBL/GenBank/DDBJ databases">
        <authorList>
            <person name="Kim H.J."/>
            <person name="Triplett B.A."/>
        </authorList>
    </citation>
    <scope>NUCLEOTIDE SEQUENCE [LARGE SCALE GENOMIC DNA]</scope>
    <source>
        <strain evidence="12 13">B29T1</strain>
    </source>
</reference>
<keyword evidence="13" id="KW-1185">Reference proteome</keyword>
<evidence type="ECO:0000256" key="5">
    <source>
        <dbReference type="ARBA" id="ARBA00022519"/>
    </source>
</evidence>
<evidence type="ECO:0000256" key="2">
    <source>
        <dbReference type="ARBA" id="ARBA00009477"/>
    </source>
</evidence>
<evidence type="ECO:0000259" key="9">
    <source>
        <dbReference type="Pfam" id="PF25917"/>
    </source>
</evidence>
<evidence type="ECO:0000256" key="1">
    <source>
        <dbReference type="ARBA" id="ARBA00004236"/>
    </source>
</evidence>
<dbReference type="GO" id="GO:0015562">
    <property type="term" value="F:efflux transmembrane transporter activity"/>
    <property type="evidence" value="ECO:0007669"/>
    <property type="project" value="TreeGrafter"/>
</dbReference>
<keyword evidence="7" id="KW-0812">Transmembrane</keyword>
<dbReference type="PANTHER" id="PTHR30469">
    <property type="entry name" value="MULTIDRUG RESISTANCE PROTEIN MDTA"/>
    <property type="match status" value="1"/>
</dbReference>
<dbReference type="Pfam" id="PF25876">
    <property type="entry name" value="HH_MFP_RND"/>
    <property type="match status" value="1"/>
</dbReference>
<protein>
    <submittedName>
        <fullName evidence="12">Membrane fusion protein, multidrug efflux system</fullName>
    </submittedName>
</protein>
<evidence type="ECO:0000313" key="13">
    <source>
        <dbReference type="Proteomes" id="UP000197065"/>
    </source>
</evidence>
<dbReference type="Gene3D" id="2.40.30.170">
    <property type="match status" value="1"/>
</dbReference>
<comment type="similarity">
    <text evidence="2">Belongs to the membrane fusion protein (MFP) (TC 8.A.1) family.</text>
</comment>